<dbReference type="SFLD" id="SFLDS00029">
    <property type="entry name" value="Radical_SAM"/>
    <property type="match status" value="1"/>
</dbReference>
<protein>
    <submittedName>
        <fullName evidence="8">Radical SAM domain protein</fullName>
    </submittedName>
</protein>
<proteinExistence type="predicted"/>
<dbReference type="GO" id="GO:0046872">
    <property type="term" value="F:metal ion binding"/>
    <property type="evidence" value="ECO:0007669"/>
    <property type="project" value="UniProtKB-KW"/>
</dbReference>
<keyword evidence="3" id="KW-0949">S-adenosyl-L-methionine</keyword>
<dbReference type="PROSITE" id="PS51918">
    <property type="entry name" value="RADICAL_SAM"/>
    <property type="match status" value="1"/>
</dbReference>
<dbReference type="EMBL" id="CP003130">
    <property type="protein sequence ID" value="AEU34652.1"/>
    <property type="molecule type" value="Genomic_DNA"/>
</dbReference>
<dbReference type="KEGG" id="gma:AciX8_0297"/>
<evidence type="ECO:0000256" key="6">
    <source>
        <dbReference type="ARBA" id="ARBA00023014"/>
    </source>
</evidence>
<name>G8P0P4_GRAMM</name>
<dbReference type="PANTHER" id="PTHR43273">
    <property type="entry name" value="ANAEROBIC SULFATASE-MATURATING ENZYME HOMOLOG ASLB-RELATED"/>
    <property type="match status" value="1"/>
</dbReference>
<dbReference type="InterPro" id="IPR007197">
    <property type="entry name" value="rSAM"/>
</dbReference>
<evidence type="ECO:0000259" key="7">
    <source>
        <dbReference type="PROSITE" id="PS51918"/>
    </source>
</evidence>
<keyword evidence="2" id="KW-0004">4Fe-4S</keyword>
<dbReference type="SFLD" id="SFLDG01072">
    <property type="entry name" value="dehydrogenase_like"/>
    <property type="match status" value="1"/>
</dbReference>
<dbReference type="GO" id="GO:0016491">
    <property type="term" value="F:oxidoreductase activity"/>
    <property type="evidence" value="ECO:0007669"/>
    <property type="project" value="InterPro"/>
</dbReference>
<dbReference type="PROSITE" id="PS01305">
    <property type="entry name" value="MOAA_NIFB_PQQE"/>
    <property type="match status" value="1"/>
</dbReference>
<dbReference type="AlphaFoldDB" id="G8P0P4"/>
<accession>G8P0P4</accession>
<organism evidence="8 9">
    <name type="scientific">Granulicella mallensis (strain ATCC BAA-1857 / DSM 23137 / MP5ACTX8)</name>
    <dbReference type="NCBI Taxonomy" id="682795"/>
    <lineage>
        <taxon>Bacteria</taxon>
        <taxon>Pseudomonadati</taxon>
        <taxon>Acidobacteriota</taxon>
        <taxon>Terriglobia</taxon>
        <taxon>Terriglobales</taxon>
        <taxon>Acidobacteriaceae</taxon>
        <taxon>Granulicella</taxon>
    </lineage>
</organism>
<dbReference type="CDD" id="cd01335">
    <property type="entry name" value="Radical_SAM"/>
    <property type="match status" value="1"/>
</dbReference>
<dbReference type="InterPro" id="IPR013785">
    <property type="entry name" value="Aldolase_TIM"/>
</dbReference>
<dbReference type="Proteomes" id="UP000007113">
    <property type="component" value="Chromosome"/>
</dbReference>
<reference evidence="8 9" key="1">
    <citation type="submission" date="2011-11" db="EMBL/GenBank/DDBJ databases">
        <title>Complete sequence of Granulicella mallensis MP5ACTX8.</title>
        <authorList>
            <consortium name="US DOE Joint Genome Institute"/>
            <person name="Lucas S."/>
            <person name="Copeland A."/>
            <person name="Lapidus A."/>
            <person name="Cheng J.-F."/>
            <person name="Goodwin L."/>
            <person name="Pitluck S."/>
            <person name="Peters L."/>
            <person name="Lu M."/>
            <person name="Detter J.C."/>
            <person name="Han C."/>
            <person name="Tapia R."/>
            <person name="Land M."/>
            <person name="Hauser L."/>
            <person name="Kyrpides N."/>
            <person name="Ivanova N."/>
            <person name="Mikhailova N."/>
            <person name="Pagani I."/>
            <person name="Rawat S."/>
            <person name="Mannisto M."/>
            <person name="Haggblom M."/>
            <person name="Woyke T."/>
        </authorList>
    </citation>
    <scope>NUCLEOTIDE SEQUENCE [LARGE SCALE GENOMIC DNA]</scope>
    <source>
        <strain evidence="9">ATCC BAA-1857 / DSM 23137 / MP5ACTX8</strain>
    </source>
</reference>
<sequence>MQLDTVLIKVASRCNINCSYCYVYNQGDTSWQRMPKHMSFEIVEDVIRQLATLYRDQDHPFAVVLHGGEPLLLPRNILEALLKGLADCLPATCSRSIQTNGTLIDDDLLELCVRTGTTLSVSIDGPADVHDTFRIAFNGGGTYARAAAGIARLRQHPRADLLFTGTLCVVDPQSDPCRVYEFFKSLAVPSVDFLFKDGNYAKLPLGKRTVESTEYGRWLAAVWDCYVQDPDPPRIRILDDLGRLLLGGASVKEGCGQTMYGIVVIDTDGTVTKNDTLKSMFDGADRFEKIWSVSTDRLSEIADSREFIQYSHLQNPTSPICRACPLLSVCGGGMPLSRWHPETGLHNPSVYCADYKLLIGHIQETLQEFR</sequence>
<dbReference type="eggNOG" id="COG0641">
    <property type="taxonomic scope" value="Bacteria"/>
</dbReference>
<evidence type="ECO:0000256" key="5">
    <source>
        <dbReference type="ARBA" id="ARBA00023004"/>
    </source>
</evidence>
<dbReference type="SFLD" id="SFLDG01067">
    <property type="entry name" value="SPASM/twitch_domain_containing"/>
    <property type="match status" value="1"/>
</dbReference>
<dbReference type="SUPFAM" id="SSF102114">
    <property type="entry name" value="Radical SAM enzymes"/>
    <property type="match status" value="1"/>
</dbReference>
<dbReference type="NCBIfam" id="NF041707">
    <property type="entry name" value="rSAM_YhhB"/>
    <property type="match status" value="1"/>
</dbReference>
<dbReference type="InterPro" id="IPR000385">
    <property type="entry name" value="MoaA_NifB_PqqE_Fe-S-bd_CS"/>
</dbReference>
<keyword evidence="9" id="KW-1185">Reference proteome</keyword>
<comment type="cofactor">
    <cofactor evidence="1">
        <name>[4Fe-4S] cluster</name>
        <dbReference type="ChEBI" id="CHEBI:49883"/>
    </cofactor>
</comment>
<dbReference type="OrthoDB" id="9808591at2"/>
<dbReference type="Gene3D" id="3.20.20.70">
    <property type="entry name" value="Aldolase class I"/>
    <property type="match status" value="1"/>
</dbReference>
<keyword evidence="6" id="KW-0411">Iron-sulfur</keyword>
<dbReference type="STRING" id="682795.AciX8_0297"/>
<keyword evidence="4" id="KW-0479">Metal-binding</keyword>
<dbReference type="GO" id="GO:0051539">
    <property type="term" value="F:4 iron, 4 sulfur cluster binding"/>
    <property type="evidence" value="ECO:0007669"/>
    <property type="project" value="UniProtKB-KW"/>
</dbReference>
<keyword evidence="5" id="KW-0408">Iron</keyword>
<dbReference type="HOGENOM" id="CLU_009273_10_2_0"/>
<evidence type="ECO:0000256" key="1">
    <source>
        <dbReference type="ARBA" id="ARBA00001966"/>
    </source>
</evidence>
<gene>
    <name evidence="8" type="ordered locus">AciX8_0297</name>
</gene>
<dbReference type="SFLD" id="SFLDG01386">
    <property type="entry name" value="main_SPASM_domain-containing"/>
    <property type="match status" value="1"/>
</dbReference>
<dbReference type="Pfam" id="PF04055">
    <property type="entry name" value="Radical_SAM"/>
    <property type="match status" value="1"/>
</dbReference>
<feature type="domain" description="Radical SAM core" evidence="7">
    <location>
        <begin position="1"/>
        <end position="249"/>
    </location>
</feature>
<dbReference type="InterPro" id="IPR023867">
    <property type="entry name" value="Sulphatase_maturase_rSAM"/>
</dbReference>
<evidence type="ECO:0000256" key="3">
    <source>
        <dbReference type="ARBA" id="ARBA00022691"/>
    </source>
</evidence>
<evidence type="ECO:0000256" key="2">
    <source>
        <dbReference type="ARBA" id="ARBA00022485"/>
    </source>
</evidence>
<dbReference type="InterPro" id="IPR058240">
    <property type="entry name" value="rSAM_sf"/>
</dbReference>
<dbReference type="RefSeq" id="WP_014263536.1">
    <property type="nucleotide sequence ID" value="NC_016631.1"/>
</dbReference>
<evidence type="ECO:0000313" key="9">
    <source>
        <dbReference type="Proteomes" id="UP000007113"/>
    </source>
</evidence>
<evidence type="ECO:0000313" key="8">
    <source>
        <dbReference type="EMBL" id="AEU34652.1"/>
    </source>
</evidence>
<dbReference type="PANTHER" id="PTHR43273:SF8">
    <property type="entry name" value="RADICAL SAM DOMAIN PROTEIN"/>
    <property type="match status" value="1"/>
</dbReference>
<evidence type="ECO:0000256" key="4">
    <source>
        <dbReference type="ARBA" id="ARBA00022723"/>
    </source>
</evidence>